<organism evidence="1 2">
    <name type="scientific">Kibdelosporangium philippinense</name>
    <dbReference type="NCBI Taxonomy" id="211113"/>
    <lineage>
        <taxon>Bacteria</taxon>
        <taxon>Bacillati</taxon>
        <taxon>Actinomycetota</taxon>
        <taxon>Actinomycetes</taxon>
        <taxon>Pseudonocardiales</taxon>
        <taxon>Pseudonocardiaceae</taxon>
        <taxon>Kibdelosporangium</taxon>
    </lineage>
</organism>
<evidence type="ECO:0000313" key="2">
    <source>
        <dbReference type="Proteomes" id="UP001521150"/>
    </source>
</evidence>
<gene>
    <name evidence="1" type="ORF">LWC34_37885</name>
</gene>
<dbReference type="Proteomes" id="UP001521150">
    <property type="component" value="Unassembled WGS sequence"/>
</dbReference>
<protein>
    <submittedName>
        <fullName evidence="1">Uncharacterized protein</fullName>
    </submittedName>
</protein>
<sequence>MFATGVFRRLVHVIDNTTPIDFAGIPLWFARCGAACVPLDSAPSIDRNQCPVCACEPSRRDEGHQSMTAELPSGIPVFWGRGIVEPNCAHVRETRAGQPVADQAEDGSVVGFAICGCLLIADVTDENVASGACRRCSRCMELMANRLPGVDYPLWTDG</sequence>
<reference evidence="1 2" key="1">
    <citation type="submission" date="2021-12" db="EMBL/GenBank/DDBJ databases">
        <title>Genome sequence of Kibdelosporangium philippinense ATCC 49844.</title>
        <authorList>
            <person name="Fedorov E.A."/>
            <person name="Omeragic M."/>
            <person name="Shalygina K.F."/>
            <person name="Maclea K.S."/>
        </authorList>
    </citation>
    <scope>NUCLEOTIDE SEQUENCE [LARGE SCALE GENOMIC DNA]</scope>
    <source>
        <strain evidence="1 2">ATCC 49844</strain>
    </source>
</reference>
<dbReference type="RefSeq" id="WP_233730033.1">
    <property type="nucleotide sequence ID" value="NZ_JAJVCN010000003.1"/>
</dbReference>
<evidence type="ECO:0000313" key="1">
    <source>
        <dbReference type="EMBL" id="MCE7008543.1"/>
    </source>
</evidence>
<name>A0ABS8ZL66_9PSEU</name>
<accession>A0ABS8ZL66</accession>
<dbReference type="EMBL" id="JAJVCN010000003">
    <property type="protein sequence ID" value="MCE7008543.1"/>
    <property type="molecule type" value="Genomic_DNA"/>
</dbReference>
<proteinExistence type="predicted"/>
<keyword evidence="2" id="KW-1185">Reference proteome</keyword>
<comment type="caution">
    <text evidence="1">The sequence shown here is derived from an EMBL/GenBank/DDBJ whole genome shotgun (WGS) entry which is preliminary data.</text>
</comment>